<dbReference type="KEGG" id="wna:KA717_21805"/>
<name>A0A977KS58_9CYAN</name>
<gene>
    <name evidence="1" type="ORF">KA717_21805</name>
</gene>
<proteinExistence type="predicted"/>
<dbReference type="AlphaFoldDB" id="A0A977KS58"/>
<dbReference type="Proteomes" id="UP001065613">
    <property type="component" value="Chromosome"/>
</dbReference>
<protein>
    <submittedName>
        <fullName evidence="1">Uncharacterized protein</fullName>
    </submittedName>
</protein>
<evidence type="ECO:0000313" key="1">
    <source>
        <dbReference type="EMBL" id="UXE58664.1"/>
    </source>
</evidence>
<dbReference type="EMBL" id="CP073041">
    <property type="protein sequence ID" value="UXE58664.1"/>
    <property type="molecule type" value="Genomic_DNA"/>
</dbReference>
<reference evidence="1" key="1">
    <citation type="submission" date="2021-04" db="EMBL/GenBank/DDBJ databases">
        <title>Genome sequence of Woronichinia naegeliana from Washington state freshwater lake bloom.</title>
        <authorList>
            <person name="Dreher T.W."/>
        </authorList>
    </citation>
    <scope>NUCLEOTIDE SEQUENCE</scope>
    <source>
        <strain evidence="1">WA131</strain>
    </source>
</reference>
<accession>A0A977KS58</accession>
<sequence length="91" mass="10741">MNEKIQNELEDDLREEYDLSQLKNPVRGKYYQQYREGHSVTIHHEDGTKTVEHFPARNDVIILDPDVKKYFPNSESVNSTLRSLIKLIPQQ</sequence>
<organism evidence="1">
    <name type="scientific">Woronichinia naegeliana WA131</name>
    <dbReference type="NCBI Taxonomy" id="2824559"/>
    <lineage>
        <taxon>Bacteria</taxon>
        <taxon>Bacillati</taxon>
        <taxon>Cyanobacteriota</taxon>
        <taxon>Cyanophyceae</taxon>
        <taxon>Synechococcales</taxon>
        <taxon>Coelosphaeriaceae</taxon>
        <taxon>Woronichinia</taxon>
    </lineage>
</organism>